<dbReference type="Proteomes" id="UP000016933">
    <property type="component" value="Unassembled WGS sequence"/>
</dbReference>
<reference evidence="4" key="1">
    <citation type="journal article" date="2012" name="PLoS Genet.">
        <title>The genomes of the fungal plant pathogens Cladosporium fulvum and Dothistroma septosporum reveal adaptation to different hosts and lifestyles but also signatures of common ancestry.</title>
        <authorList>
            <person name="de Wit P.J.G.M."/>
            <person name="van der Burgt A."/>
            <person name="Oekmen B."/>
            <person name="Stergiopoulos I."/>
            <person name="Abd-Elsalam K.A."/>
            <person name="Aerts A.L."/>
            <person name="Bahkali A.H."/>
            <person name="Beenen H.G."/>
            <person name="Chettri P."/>
            <person name="Cox M.P."/>
            <person name="Datema E."/>
            <person name="de Vries R.P."/>
            <person name="Dhillon B."/>
            <person name="Ganley A.R."/>
            <person name="Griffiths S.A."/>
            <person name="Guo Y."/>
            <person name="Hamelin R.C."/>
            <person name="Henrissat B."/>
            <person name="Kabir M.S."/>
            <person name="Jashni M.K."/>
            <person name="Kema G."/>
            <person name="Klaubauf S."/>
            <person name="Lapidus A."/>
            <person name="Levasseur A."/>
            <person name="Lindquist E."/>
            <person name="Mehrabi R."/>
            <person name="Ohm R.A."/>
            <person name="Owen T.J."/>
            <person name="Salamov A."/>
            <person name="Schwelm A."/>
            <person name="Schijlen E."/>
            <person name="Sun H."/>
            <person name="van den Burg H.A."/>
            <person name="van Ham R.C.H.J."/>
            <person name="Zhang S."/>
            <person name="Goodwin S.B."/>
            <person name="Grigoriev I.V."/>
            <person name="Collemare J."/>
            <person name="Bradshaw R.E."/>
        </authorList>
    </citation>
    <scope>NUCLEOTIDE SEQUENCE [LARGE SCALE GENOMIC DNA]</scope>
    <source>
        <strain evidence="4">NZE10 / CBS 128990</strain>
    </source>
</reference>
<keyword evidence="1" id="KW-0812">Transmembrane</keyword>
<keyword evidence="2" id="KW-0732">Signal</keyword>
<feature type="transmembrane region" description="Helical" evidence="1">
    <location>
        <begin position="85"/>
        <end position="105"/>
    </location>
</feature>
<keyword evidence="4" id="KW-1185">Reference proteome</keyword>
<evidence type="ECO:0000313" key="4">
    <source>
        <dbReference type="Proteomes" id="UP000016933"/>
    </source>
</evidence>
<feature type="transmembrane region" description="Helical" evidence="1">
    <location>
        <begin position="235"/>
        <end position="256"/>
    </location>
</feature>
<feature type="transmembrane region" description="Helical" evidence="1">
    <location>
        <begin position="125"/>
        <end position="145"/>
    </location>
</feature>
<feature type="transmembrane region" description="Helical" evidence="1">
    <location>
        <begin position="59"/>
        <end position="78"/>
    </location>
</feature>
<sequence>MAYTRPIAVILLAGIVVTAHFSLGKQAENNGTFSIADVFTYTTRTLPNTSISIRLPETGIAAIDNYLAFMVSFFWATLDPRNVRAHLQGHPLLGTLSSIWLLMLIETHRGGRGAGFVAATYFLEVMGELLGIGLFTGIWCIVHLLSTSNPYTTKSTSHGKTSLTALGYSILLGHIIPTLGMIHFQPHGQGLQSQQLWTILRLFHPVFVFGSYILLKTIIPAERSDSPGPRKFYIFSILLSAFFHVSSLGVLLSQYWTPHWLKDEITQALNIWDFFVPYPYWLDAVPRQVPFELGVATFLQWDNLCSATAIVVWAASLYLESGKGDGKPGTFVQAVGVGVLAGPGAAAAFLMLERDGSLERDAFVQGKKRQ</sequence>
<protein>
    <submittedName>
        <fullName evidence="3">Uncharacterized protein</fullName>
    </submittedName>
</protein>
<dbReference type="eggNOG" id="ENOG502STW6">
    <property type="taxonomic scope" value="Eukaryota"/>
</dbReference>
<evidence type="ECO:0000256" key="1">
    <source>
        <dbReference type="SAM" id="Phobius"/>
    </source>
</evidence>
<dbReference type="OrthoDB" id="72269at2759"/>
<keyword evidence="1" id="KW-0472">Membrane</keyword>
<dbReference type="AlphaFoldDB" id="N1Q3P0"/>
<name>N1Q3P0_DOTSN</name>
<feature type="signal peptide" evidence="2">
    <location>
        <begin position="1"/>
        <end position="24"/>
    </location>
</feature>
<dbReference type="HOGENOM" id="CLU_038717_0_0_1"/>
<gene>
    <name evidence="3" type="ORF">DOTSEDRAFT_69071</name>
</gene>
<feature type="transmembrane region" description="Helical" evidence="1">
    <location>
        <begin position="196"/>
        <end position="215"/>
    </location>
</feature>
<feature type="chain" id="PRO_5004109861" evidence="2">
    <location>
        <begin position="25"/>
        <end position="370"/>
    </location>
</feature>
<reference evidence="3 4" key="2">
    <citation type="journal article" date="2012" name="PLoS Pathog.">
        <title>Diverse lifestyles and strategies of plant pathogenesis encoded in the genomes of eighteen Dothideomycetes fungi.</title>
        <authorList>
            <person name="Ohm R.A."/>
            <person name="Feau N."/>
            <person name="Henrissat B."/>
            <person name="Schoch C.L."/>
            <person name="Horwitz B.A."/>
            <person name="Barry K.W."/>
            <person name="Condon B.J."/>
            <person name="Copeland A.C."/>
            <person name="Dhillon B."/>
            <person name="Glaser F."/>
            <person name="Hesse C.N."/>
            <person name="Kosti I."/>
            <person name="LaButti K."/>
            <person name="Lindquist E.A."/>
            <person name="Lucas S."/>
            <person name="Salamov A.A."/>
            <person name="Bradshaw R.E."/>
            <person name="Ciuffetti L."/>
            <person name="Hamelin R.C."/>
            <person name="Kema G.H.J."/>
            <person name="Lawrence C."/>
            <person name="Scott J.A."/>
            <person name="Spatafora J.W."/>
            <person name="Turgeon B.G."/>
            <person name="de Wit P.J.G.M."/>
            <person name="Zhong S."/>
            <person name="Goodwin S.B."/>
            <person name="Grigoriev I.V."/>
        </authorList>
    </citation>
    <scope>NUCLEOTIDE SEQUENCE [LARGE SCALE GENOMIC DNA]</scope>
    <source>
        <strain evidence="4">NZE10 / CBS 128990</strain>
    </source>
</reference>
<evidence type="ECO:0000313" key="3">
    <source>
        <dbReference type="EMBL" id="EME50416.1"/>
    </source>
</evidence>
<dbReference type="STRING" id="675120.N1Q3P0"/>
<evidence type="ECO:0000256" key="2">
    <source>
        <dbReference type="SAM" id="SignalP"/>
    </source>
</evidence>
<feature type="transmembrane region" description="Helical" evidence="1">
    <location>
        <begin position="331"/>
        <end position="352"/>
    </location>
</feature>
<dbReference type="EMBL" id="KB446535">
    <property type="protein sequence ID" value="EME50416.1"/>
    <property type="molecule type" value="Genomic_DNA"/>
</dbReference>
<proteinExistence type="predicted"/>
<feature type="transmembrane region" description="Helical" evidence="1">
    <location>
        <begin position="165"/>
        <end position="184"/>
    </location>
</feature>
<accession>N1Q3P0</accession>
<keyword evidence="1" id="KW-1133">Transmembrane helix</keyword>
<organism evidence="3 4">
    <name type="scientific">Dothistroma septosporum (strain NZE10 / CBS 128990)</name>
    <name type="common">Red band needle blight fungus</name>
    <name type="synonym">Mycosphaerella pini</name>
    <dbReference type="NCBI Taxonomy" id="675120"/>
    <lineage>
        <taxon>Eukaryota</taxon>
        <taxon>Fungi</taxon>
        <taxon>Dikarya</taxon>
        <taxon>Ascomycota</taxon>
        <taxon>Pezizomycotina</taxon>
        <taxon>Dothideomycetes</taxon>
        <taxon>Dothideomycetidae</taxon>
        <taxon>Mycosphaerellales</taxon>
        <taxon>Mycosphaerellaceae</taxon>
        <taxon>Dothistroma</taxon>
    </lineage>
</organism>